<dbReference type="KEGG" id="saci:Sinac_4806"/>
<protein>
    <submittedName>
        <fullName evidence="1">DNA polymerase III, delta'' subunit</fullName>
    </submittedName>
</protein>
<dbReference type="PANTHER" id="PTHR11669">
    <property type="entry name" value="REPLICATION FACTOR C / DNA POLYMERASE III GAMMA-TAU SUBUNIT"/>
    <property type="match status" value="1"/>
</dbReference>
<dbReference type="AlphaFoldDB" id="L0DHW6"/>
<gene>
    <name evidence="1" type="ordered locus">Sinac_4806</name>
</gene>
<dbReference type="Pfam" id="PF13177">
    <property type="entry name" value="DNA_pol3_delta2"/>
    <property type="match status" value="1"/>
</dbReference>
<sequence length="342" mass="37383">MAWHSVRGHDRVVENLRRSLAQGRFPHAFLFVGPDGIGKRTFALTLAQALLCEQADPTALAPCQKCPSCLQVKAGNHPDVLQVARPEDKHELPIKVIRGLCLDLGLKPARGGRKLAIVDDADDMNEEAANAFLKTLEEPPDKSVLILIGTSAELQLETIISRCRVVRFDPLPEDELTALLLEQNVANDPGEARRLAKLGEGSVARARGLADPELDHFRRGMIDELASSRGFDPPASAARFAAFVKEPKESVDQRARASLLVGELTLFFRGILWQTAGLAPLCPDPSDRGAVESLANRLDPEAVLVLADRCVEADYHVRRKVNLTLIFDSLMHDLGALINPRG</sequence>
<dbReference type="PANTHER" id="PTHR11669:SF8">
    <property type="entry name" value="DNA POLYMERASE III SUBUNIT DELTA"/>
    <property type="match status" value="1"/>
</dbReference>
<dbReference type="RefSeq" id="WP_015248079.1">
    <property type="nucleotide sequence ID" value="NC_019892.1"/>
</dbReference>
<reference evidence="1 2" key="1">
    <citation type="submission" date="2012-02" db="EMBL/GenBank/DDBJ databases">
        <title>Complete sequence of chromosome of Singulisphaera acidiphila DSM 18658.</title>
        <authorList>
            <consortium name="US DOE Joint Genome Institute (JGI-PGF)"/>
            <person name="Lucas S."/>
            <person name="Copeland A."/>
            <person name="Lapidus A."/>
            <person name="Glavina del Rio T."/>
            <person name="Dalin E."/>
            <person name="Tice H."/>
            <person name="Bruce D."/>
            <person name="Goodwin L."/>
            <person name="Pitluck S."/>
            <person name="Peters L."/>
            <person name="Ovchinnikova G."/>
            <person name="Chertkov O."/>
            <person name="Kyrpides N."/>
            <person name="Mavromatis K."/>
            <person name="Ivanova N."/>
            <person name="Brettin T."/>
            <person name="Detter J.C."/>
            <person name="Han C."/>
            <person name="Larimer F."/>
            <person name="Land M."/>
            <person name="Hauser L."/>
            <person name="Markowitz V."/>
            <person name="Cheng J.-F."/>
            <person name="Hugenholtz P."/>
            <person name="Woyke T."/>
            <person name="Wu D."/>
            <person name="Tindall B."/>
            <person name="Pomrenke H."/>
            <person name="Brambilla E."/>
            <person name="Klenk H.-P."/>
            <person name="Eisen J.A."/>
        </authorList>
    </citation>
    <scope>NUCLEOTIDE SEQUENCE [LARGE SCALE GENOMIC DNA]</scope>
    <source>
        <strain evidence="2">ATCC BAA-1392 / DSM 18658 / VKM B-2454 / MOB10</strain>
    </source>
</reference>
<dbReference type="Gene3D" id="3.40.50.300">
    <property type="entry name" value="P-loop containing nucleotide triphosphate hydrolases"/>
    <property type="match status" value="1"/>
</dbReference>
<dbReference type="eggNOG" id="COG0470">
    <property type="taxonomic scope" value="Bacteria"/>
</dbReference>
<dbReference type="HOGENOM" id="CLU_006229_4_0_0"/>
<dbReference type="InterPro" id="IPR004622">
    <property type="entry name" value="DNA_pol_HolB"/>
</dbReference>
<dbReference type="NCBIfam" id="TIGR00678">
    <property type="entry name" value="holB"/>
    <property type="match status" value="1"/>
</dbReference>
<dbReference type="GO" id="GO:0008408">
    <property type="term" value="F:3'-5' exonuclease activity"/>
    <property type="evidence" value="ECO:0007669"/>
    <property type="project" value="InterPro"/>
</dbReference>
<keyword evidence="2" id="KW-1185">Reference proteome</keyword>
<dbReference type="OrthoDB" id="9810148at2"/>
<dbReference type="STRING" id="886293.Sinac_4806"/>
<accession>L0DHW6</accession>
<dbReference type="SUPFAM" id="SSF52540">
    <property type="entry name" value="P-loop containing nucleoside triphosphate hydrolases"/>
    <property type="match status" value="1"/>
</dbReference>
<dbReference type="EMBL" id="CP003364">
    <property type="protein sequence ID" value="AGA28969.1"/>
    <property type="molecule type" value="Genomic_DNA"/>
</dbReference>
<dbReference type="InterPro" id="IPR027417">
    <property type="entry name" value="P-loop_NTPase"/>
</dbReference>
<dbReference type="GO" id="GO:0006261">
    <property type="term" value="P:DNA-templated DNA replication"/>
    <property type="evidence" value="ECO:0007669"/>
    <property type="project" value="TreeGrafter"/>
</dbReference>
<proteinExistence type="predicted"/>
<dbReference type="InterPro" id="IPR050238">
    <property type="entry name" value="DNA_Rep/Repair_Clamp_Loader"/>
</dbReference>
<dbReference type="GO" id="GO:0003887">
    <property type="term" value="F:DNA-directed DNA polymerase activity"/>
    <property type="evidence" value="ECO:0007669"/>
    <property type="project" value="InterPro"/>
</dbReference>
<evidence type="ECO:0000313" key="1">
    <source>
        <dbReference type="EMBL" id="AGA28969.1"/>
    </source>
</evidence>
<name>L0DHW6_SINAD</name>
<dbReference type="Proteomes" id="UP000010798">
    <property type="component" value="Chromosome"/>
</dbReference>
<organism evidence="1 2">
    <name type="scientific">Singulisphaera acidiphila (strain ATCC BAA-1392 / DSM 18658 / VKM B-2454 / MOB10)</name>
    <dbReference type="NCBI Taxonomy" id="886293"/>
    <lineage>
        <taxon>Bacteria</taxon>
        <taxon>Pseudomonadati</taxon>
        <taxon>Planctomycetota</taxon>
        <taxon>Planctomycetia</taxon>
        <taxon>Isosphaerales</taxon>
        <taxon>Isosphaeraceae</taxon>
        <taxon>Singulisphaera</taxon>
    </lineage>
</organism>
<evidence type="ECO:0000313" key="2">
    <source>
        <dbReference type="Proteomes" id="UP000010798"/>
    </source>
</evidence>